<reference evidence="1 2" key="1">
    <citation type="submission" date="2020-04" db="EMBL/GenBank/DDBJ databases">
        <title>Acinetobacter Taxon 24.</title>
        <authorList>
            <person name="Nemec A."/>
            <person name="Radolfova-Krizova L."/>
            <person name="Higgins P.G."/>
            <person name="Spanelova P."/>
        </authorList>
    </citation>
    <scope>NUCLEOTIDE SEQUENCE [LARGE SCALE GENOMIC DNA]</scope>
    <source>
        <strain evidence="1 2">ANC 4279</strain>
    </source>
</reference>
<evidence type="ECO:0000313" key="2">
    <source>
        <dbReference type="Proteomes" id="UP000546536"/>
    </source>
</evidence>
<gene>
    <name evidence="1" type="ORF">HLH13_06815</name>
</gene>
<evidence type="ECO:0000313" key="1">
    <source>
        <dbReference type="EMBL" id="NNH87426.1"/>
    </source>
</evidence>
<protein>
    <submittedName>
        <fullName evidence="1">Sce7726 family protein</fullName>
    </submittedName>
</protein>
<dbReference type="EMBL" id="JABERG010000007">
    <property type="protein sequence ID" value="NNH87426.1"/>
    <property type="molecule type" value="Genomic_DNA"/>
</dbReference>
<comment type="caution">
    <text evidence="1">The sequence shown here is derived from an EMBL/GenBank/DDBJ whole genome shotgun (WGS) entry which is preliminary data.</text>
</comment>
<proteinExistence type="predicted"/>
<accession>A0ABX1V481</accession>
<dbReference type="Proteomes" id="UP000546536">
    <property type="component" value="Unassembled WGS sequence"/>
</dbReference>
<sequence>MIAEREIAKLFTSNCLNAVAGNDFFALKKLKLHEIANQYQAQTFEELYENAYKTLSKNYRNEYIYKNIIARNILLGRHSLNSSILLSEFRVGTNKADLVLLNGCSTCYEIKTEYDSLVRLNDQLTSYLKLFDKVNVVCSYQMLESVLHLAPIEVGVIVLTDTNTLKTIREPIQTERLDIELMMKSLRKNEYQVIAEKLYKLKIDVPNTRLYELCEKIIKSHDPKIVKKEFLSTLKVTRKNNAKAISSLPNSLTNALISFKFKPNDIQNLIKTFSEKNLNVLPNFEGKIK</sequence>
<dbReference type="NCBIfam" id="NF033832">
    <property type="entry name" value="sce7726_fam"/>
    <property type="match status" value="1"/>
</dbReference>
<dbReference type="InterPro" id="IPR047729">
    <property type="entry name" value="Sce7726-like"/>
</dbReference>
<dbReference type="RefSeq" id="WP_171544174.1">
    <property type="nucleotide sequence ID" value="NZ_JABERG010000007.1"/>
</dbReference>
<keyword evidence="2" id="KW-1185">Reference proteome</keyword>
<name>A0ABX1V481_9GAMM</name>
<organism evidence="1 2">
    <name type="scientific">Acinetobacter terrae</name>
    <dbReference type="NCBI Taxonomy" id="2731247"/>
    <lineage>
        <taxon>Bacteria</taxon>
        <taxon>Pseudomonadati</taxon>
        <taxon>Pseudomonadota</taxon>
        <taxon>Gammaproteobacteria</taxon>
        <taxon>Moraxellales</taxon>
        <taxon>Moraxellaceae</taxon>
        <taxon>Acinetobacter</taxon>
        <taxon>Acinetobacter Taxon 24</taxon>
    </lineage>
</organism>